<accession>A0AAE0H9C6</accession>
<gene>
    <name evidence="1" type="ORF">B0H64DRAFT_419670</name>
</gene>
<comment type="caution">
    <text evidence="1">The sequence shown here is derived from an EMBL/GenBank/DDBJ whole genome shotgun (WGS) entry which is preliminary data.</text>
</comment>
<reference evidence="1" key="2">
    <citation type="submission" date="2023-06" db="EMBL/GenBank/DDBJ databases">
        <authorList>
            <consortium name="Lawrence Berkeley National Laboratory"/>
            <person name="Haridas S."/>
            <person name="Hensen N."/>
            <person name="Bonometti L."/>
            <person name="Westerberg I."/>
            <person name="Brannstrom I.O."/>
            <person name="Guillou S."/>
            <person name="Cros-Aarteil S."/>
            <person name="Calhoun S."/>
            <person name="Kuo A."/>
            <person name="Mondo S."/>
            <person name="Pangilinan J."/>
            <person name="Riley R."/>
            <person name="Labutti K."/>
            <person name="Andreopoulos B."/>
            <person name="Lipzen A."/>
            <person name="Chen C."/>
            <person name="Yanf M."/>
            <person name="Daum C."/>
            <person name="Ng V."/>
            <person name="Clum A."/>
            <person name="Steindorff A."/>
            <person name="Ohm R."/>
            <person name="Martin F."/>
            <person name="Silar P."/>
            <person name="Natvig D."/>
            <person name="Lalanne C."/>
            <person name="Gautier V."/>
            <person name="Ament-Velasquez S.L."/>
            <person name="Kruys A."/>
            <person name="Hutchinson M.I."/>
            <person name="Powell A.J."/>
            <person name="Barry K."/>
            <person name="Miller A.N."/>
            <person name="Grigoriev I.V."/>
            <person name="Debuchy R."/>
            <person name="Gladieux P."/>
            <person name="Thoren M.H."/>
            <person name="Johannesson H."/>
        </authorList>
    </citation>
    <scope>NUCLEOTIDE SEQUENCE</scope>
    <source>
        <strain evidence="1">CBS 168.71</strain>
    </source>
</reference>
<proteinExistence type="predicted"/>
<organism evidence="1 2">
    <name type="scientific">Chaetomium fimeti</name>
    <dbReference type="NCBI Taxonomy" id="1854472"/>
    <lineage>
        <taxon>Eukaryota</taxon>
        <taxon>Fungi</taxon>
        <taxon>Dikarya</taxon>
        <taxon>Ascomycota</taxon>
        <taxon>Pezizomycotina</taxon>
        <taxon>Sordariomycetes</taxon>
        <taxon>Sordariomycetidae</taxon>
        <taxon>Sordariales</taxon>
        <taxon>Chaetomiaceae</taxon>
        <taxon>Chaetomium</taxon>
    </lineage>
</organism>
<keyword evidence="2" id="KW-1185">Reference proteome</keyword>
<dbReference type="GeneID" id="87842345"/>
<evidence type="ECO:0000313" key="2">
    <source>
        <dbReference type="Proteomes" id="UP001278766"/>
    </source>
</evidence>
<dbReference type="EMBL" id="JAUEPN010000007">
    <property type="protein sequence ID" value="KAK3292372.1"/>
    <property type="molecule type" value="Genomic_DNA"/>
</dbReference>
<dbReference type="Proteomes" id="UP001278766">
    <property type="component" value="Unassembled WGS sequence"/>
</dbReference>
<protein>
    <submittedName>
        <fullName evidence="1">Uncharacterized protein</fullName>
    </submittedName>
</protein>
<sequence>MAACSRPAGYAGTLIAHEGLCQENEQVLILLTKDVVSTLSTIHSFWRALGVLQSLLLRQVFVVHLLAAPNLSTLERTPSTDTEP</sequence>
<evidence type="ECO:0000313" key="1">
    <source>
        <dbReference type="EMBL" id="KAK3292372.1"/>
    </source>
</evidence>
<dbReference type="RefSeq" id="XP_062655886.1">
    <property type="nucleotide sequence ID" value="XM_062805397.1"/>
</dbReference>
<dbReference type="AlphaFoldDB" id="A0AAE0H9C6"/>
<reference evidence="1" key="1">
    <citation type="journal article" date="2023" name="Mol. Phylogenet. Evol.">
        <title>Genome-scale phylogeny and comparative genomics of the fungal order Sordariales.</title>
        <authorList>
            <person name="Hensen N."/>
            <person name="Bonometti L."/>
            <person name="Westerberg I."/>
            <person name="Brannstrom I.O."/>
            <person name="Guillou S."/>
            <person name="Cros-Aarteil S."/>
            <person name="Calhoun S."/>
            <person name="Haridas S."/>
            <person name="Kuo A."/>
            <person name="Mondo S."/>
            <person name="Pangilinan J."/>
            <person name="Riley R."/>
            <person name="LaButti K."/>
            <person name="Andreopoulos B."/>
            <person name="Lipzen A."/>
            <person name="Chen C."/>
            <person name="Yan M."/>
            <person name="Daum C."/>
            <person name="Ng V."/>
            <person name="Clum A."/>
            <person name="Steindorff A."/>
            <person name="Ohm R.A."/>
            <person name="Martin F."/>
            <person name="Silar P."/>
            <person name="Natvig D.O."/>
            <person name="Lalanne C."/>
            <person name="Gautier V."/>
            <person name="Ament-Velasquez S.L."/>
            <person name="Kruys A."/>
            <person name="Hutchinson M.I."/>
            <person name="Powell A.J."/>
            <person name="Barry K."/>
            <person name="Miller A.N."/>
            <person name="Grigoriev I.V."/>
            <person name="Debuchy R."/>
            <person name="Gladieux P."/>
            <person name="Hiltunen Thoren M."/>
            <person name="Johannesson H."/>
        </authorList>
    </citation>
    <scope>NUCLEOTIDE SEQUENCE</scope>
    <source>
        <strain evidence="1">CBS 168.71</strain>
    </source>
</reference>
<name>A0AAE0H9C6_9PEZI</name>